<accession>A0ABT1EB05</accession>
<feature type="transmembrane region" description="Helical" evidence="1">
    <location>
        <begin position="476"/>
        <end position="497"/>
    </location>
</feature>
<keyword evidence="1" id="KW-0472">Membrane</keyword>
<evidence type="ECO:0000256" key="1">
    <source>
        <dbReference type="SAM" id="Phobius"/>
    </source>
</evidence>
<keyword evidence="1" id="KW-1133">Transmembrane helix</keyword>
<dbReference type="RefSeq" id="WP_262066779.1">
    <property type="nucleotide sequence ID" value="NZ_JAMXOD010000016.1"/>
</dbReference>
<name>A0ABT1EB05_9FIRM</name>
<keyword evidence="3" id="KW-1185">Reference proteome</keyword>
<gene>
    <name evidence="2" type="ORF">NK125_11250</name>
</gene>
<keyword evidence="1" id="KW-0812">Transmembrane</keyword>
<feature type="transmembrane region" description="Helical" evidence="1">
    <location>
        <begin position="91"/>
        <end position="111"/>
    </location>
</feature>
<feature type="transmembrane region" description="Helical" evidence="1">
    <location>
        <begin position="442"/>
        <end position="464"/>
    </location>
</feature>
<evidence type="ECO:0000313" key="2">
    <source>
        <dbReference type="EMBL" id="MCP1102993.1"/>
    </source>
</evidence>
<organism evidence="2 3">
    <name type="scientific">Aequitasia blattaphilus</name>
    <dbReference type="NCBI Taxonomy" id="2949332"/>
    <lineage>
        <taxon>Bacteria</taxon>
        <taxon>Bacillati</taxon>
        <taxon>Bacillota</taxon>
        <taxon>Clostridia</taxon>
        <taxon>Lachnospirales</taxon>
        <taxon>Lachnospiraceae</taxon>
        <taxon>Aequitasia</taxon>
    </lineage>
</organism>
<dbReference type="EMBL" id="JAMZFW010000016">
    <property type="protein sequence ID" value="MCP1102993.1"/>
    <property type="molecule type" value="Genomic_DNA"/>
</dbReference>
<feature type="transmembrane region" description="Helical" evidence="1">
    <location>
        <begin position="382"/>
        <end position="404"/>
    </location>
</feature>
<proteinExistence type="predicted"/>
<comment type="caution">
    <text evidence="2">The sequence shown here is derived from an EMBL/GenBank/DDBJ whole genome shotgun (WGS) entry which is preliminary data.</text>
</comment>
<reference evidence="2 3" key="1">
    <citation type="journal article" date="2022" name="Genome Biol. Evol.">
        <title>Host diet, physiology and behaviors set the stage for Lachnospiraceae cladogenesis.</title>
        <authorList>
            <person name="Vera-Ponce De Leon A."/>
            <person name="Schneider M."/>
            <person name="Jahnes B.C."/>
            <person name="Sadowski V."/>
            <person name="Camuy-Velez L.A."/>
            <person name="Duan J."/>
            <person name="Sabree Z.L."/>
        </authorList>
    </citation>
    <scope>NUCLEOTIDE SEQUENCE [LARGE SCALE GENOMIC DNA]</scope>
    <source>
        <strain evidence="2 3">PAL113</strain>
    </source>
</reference>
<protein>
    <recommendedName>
        <fullName evidence="4">ABC transporter permease</fullName>
    </recommendedName>
</protein>
<evidence type="ECO:0008006" key="4">
    <source>
        <dbReference type="Google" id="ProtNLM"/>
    </source>
</evidence>
<feature type="transmembrane region" description="Helical" evidence="1">
    <location>
        <begin position="9"/>
        <end position="30"/>
    </location>
</feature>
<dbReference type="Proteomes" id="UP001523566">
    <property type="component" value="Unassembled WGS sequence"/>
</dbReference>
<sequence>MKKMVTPRYLIIGFVSILVGVLGGMIIPSISMNVFHHSLGGWTNLFYALVLIGLYHIMVYSVACHRRGRGPQKYYNNLISYGMLKFQGASIVKNMMVITLLLAAGLFAVFYTPVNLLGAGDTLNKYEAEYSYHYLMDADEISQEDAKKLAKENNVTITDYREGELIKVTGSGTEREDFDEDNNLIEEYYKDFIEYECISAGSYEALTGEKLVVEEGSYYLIHTPDATENLYNRFDNMDYLYCSSEEDYLPMSYKGIAKSRVLTTGYGFDSDARYVINDQDYERLRTGLTPNKIVCQVLFNTEGKSDDEIAFGTKLYKEFALRMSEEMDVMGIYDFNSIKRKGDNPEDYKAVYNPDNSAMDVDWKYEPVLISLMQGNLALRFAIFYLLFLYVAVICLAAVGIISYTRSQSVGITNQQVFMDIRKLGADNQYLKKLLGKMIRKVYVLPTIVGITIMTLFQFLIFYMNDRIITTGEVRQIPLFIGIAVMIALYQMIIYRLSMKTVSRMMGLQ</sequence>
<evidence type="ECO:0000313" key="3">
    <source>
        <dbReference type="Proteomes" id="UP001523566"/>
    </source>
</evidence>
<feature type="transmembrane region" description="Helical" evidence="1">
    <location>
        <begin position="42"/>
        <end position="63"/>
    </location>
</feature>